<feature type="transmembrane region" description="Helical" evidence="5">
    <location>
        <begin position="20"/>
        <end position="39"/>
    </location>
</feature>
<sequence>MTEKQLRKRQSPLRRLTSGLLIAVALIVFCSGTLVHLLAEYWWYEAIGYSEVFRTLVGWQAIVAIATFVSFALFLWGNYAVAMSVTRNKPLRFSAQADFAQSFTEYSRQLPRYLVPVAIVLVALAATAASSGSWEVLLKFWHATPFESTDPLFERDIGFYIFQLPLYEGLQSWLTGLLTAALAVAIGVYALKGTLDSRRGWRDVVDGTARVHLCLILAAIAFLQSVNFWLQRYGLLYTDGGIVSGAGYTDAHSRLLALTLLSATLLVLSVAFVASAWRQGFTLPTVCIAAFLAIYLVVGQAYPWFEQRFVVEPDELNKELPYIEYSIHATQAAYNLQDVQREPYAAEDNLDRAAIERNQATVDNLRLWDYRPLQATYQQLQGIRPYYRFNNVDIDRYVLNGKFQQVMLSARELSQSPRDAWVSQRLKYTHGYGLVMSSVNEVVGEGEPRLLVYNIPPVSNTDLDIDEPGIYYGELTGNYIFTGTRTAEFDYPQGENNQQTQYSGRGGVPIGPWWRRLIYAWDLGSYKILISPYFQAESRIHYDRDILKRVKKLAPFLRLDSDPYIAIVDGRIQWIIEGYTVSDRYPYSKPVSQIENAESILLRGQYERLLSGRFNYARNAVKAVVDAYDGTVKFYAADAEGPLLKTYRRIFPTLFADLDTAPPSLRDRFRYPLDLFEIQAQMYLEYHMDNAEVFYNREDLWQFPKEAYEDKQQLVEPYYIIMRLPDAESEEFVLVLPFTPNQKGNLIAWLAARSDGDNYGKLLLYEFPKQKLVFGPEQIEARVNQDTEISKQFSLWNQRGSRVKRGNLLVIPIEDSLLYIRPIYLSAEQSELPQLKQAIVALGGRIVMRDTLDEALAAIFGTRVTNPNTADLERERATAALPPRTRDLVRDARATYDRAQTALRTGNWTEYGRAIDELGSTLEELERATANGPAK</sequence>
<protein>
    <recommendedName>
        <fullName evidence="5">UPF0182 protein KR51_00022820</fullName>
    </recommendedName>
</protein>
<comment type="subcellular location">
    <subcellularLocation>
        <location evidence="5">Cell membrane</location>
        <topology evidence="5">Multi-pass membrane protein</topology>
    </subcellularLocation>
</comment>
<keyword evidence="7" id="KW-1185">Reference proteome</keyword>
<feature type="transmembrane region" description="Helical" evidence="5">
    <location>
        <begin position="281"/>
        <end position="305"/>
    </location>
</feature>
<dbReference type="eggNOG" id="COG1615">
    <property type="taxonomic scope" value="Bacteria"/>
</dbReference>
<keyword evidence="4 5" id="KW-0472">Membrane</keyword>
<dbReference type="Proteomes" id="UP000016960">
    <property type="component" value="Unassembled WGS sequence"/>
</dbReference>
<evidence type="ECO:0000256" key="5">
    <source>
        <dbReference type="HAMAP-Rule" id="MF_01600"/>
    </source>
</evidence>
<dbReference type="PATRIC" id="fig|582515.4.peg.2570"/>
<keyword evidence="1 5" id="KW-1003">Cell membrane</keyword>
<dbReference type="InParanoid" id="U5DKS2"/>
<feature type="transmembrane region" description="Helical" evidence="5">
    <location>
        <begin position="59"/>
        <end position="82"/>
    </location>
</feature>
<gene>
    <name evidence="6" type="ORF">KR51_00022820</name>
</gene>
<evidence type="ECO:0000256" key="2">
    <source>
        <dbReference type="ARBA" id="ARBA00022692"/>
    </source>
</evidence>
<comment type="similarity">
    <text evidence="5">Belongs to the UPF0182 family.</text>
</comment>
<reference evidence="6 7" key="1">
    <citation type="submission" date="2013-05" db="EMBL/GenBank/DDBJ databases">
        <title>Draft genome sequence of Rubidibacter lacunae KORDI 51-2.</title>
        <authorList>
            <person name="Choi D.H."/>
            <person name="Noh J.H."/>
            <person name="Kwon K.-K."/>
            <person name="Lee J.-H."/>
            <person name="Ryu J.-Y."/>
        </authorList>
    </citation>
    <scope>NUCLEOTIDE SEQUENCE [LARGE SCALE GENOMIC DNA]</scope>
    <source>
        <strain evidence="6 7">KORDI 51-2</strain>
    </source>
</reference>
<keyword evidence="2 5" id="KW-0812">Transmembrane</keyword>
<dbReference type="RefSeq" id="WP_022607425.1">
    <property type="nucleotide sequence ID" value="NZ_ASSJ01000054.1"/>
</dbReference>
<dbReference type="GO" id="GO:0005886">
    <property type="term" value="C:plasma membrane"/>
    <property type="evidence" value="ECO:0007669"/>
    <property type="project" value="UniProtKB-SubCell"/>
</dbReference>
<accession>U5DKS2</accession>
<evidence type="ECO:0000256" key="4">
    <source>
        <dbReference type="ARBA" id="ARBA00023136"/>
    </source>
</evidence>
<evidence type="ECO:0000313" key="7">
    <source>
        <dbReference type="Proteomes" id="UP000016960"/>
    </source>
</evidence>
<name>U5DKS2_9CHRO</name>
<comment type="caution">
    <text evidence="6">The sequence shown here is derived from an EMBL/GenBank/DDBJ whole genome shotgun (WGS) entry which is preliminary data.</text>
</comment>
<dbReference type="AlphaFoldDB" id="U5DKS2"/>
<dbReference type="PANTHER" id="PTHR39344:SF1">
    <property type="entry name" value="UPF0182 PROTEIN SLL1060"/>
    <property type="match status" value="1"/>
</dbReference>
<dbReference type="InterPro" id="IPR005372">
    <property type="entry name" value="UPF0182"/>
</dbReference>
<feature type="transmembrane region" description="Helical" evidence="5">
    <location>
        <begin position="170"/>
        <end position="191"/>
    </location>
</feature>
<dbReference type="HAMAP" id="MF_01600">
    <property type="entry name" value="UPF0182"/>
    <property type="match status" value="1"/>
</dbReference>
<keyword evidence="3 5" id="KW-1133">Transmembrane helix</keyword>
<feature type="transmembrane region" description="Helical" evidence="5">
    <location>
        <begin position="211"/>
        <end position="230"/>
    </location>
</feature>
<organism evidence="6 7">
    <name type="scientific">Rubidibacter lacunae KORDI 51-2</name>
    <dbReference type="NCBI Taxonomy" id="582515"/>
    <lineage>
        <taxon>Bacteria</taxon>
        <taxon>Bacillati</taxon>
        <taxon>Cyanobacteriota</taxon>
        <taxon>Cyanophyceae</taxon>
        <taxon>Oscillatoriophycideae</taxon>
        <taxon>Chroococcales</taxon>
        <taxon>Aphanothecaceae</taxon>
        <taxon>Rubidibacter</taxon>
    </lineage>
</organism>
<feature type="transmembrane region" description="Helical" evidence="5">
    <location>
        <begin position="113"/>
        <end position="134"/>
    </location>
</feature>
<evidence type="ECO:0000256" key="1">
    <source>
        <dbReference type="ARBA" id="ARBA00022475"/>
    </source>
</evidence>
<evidence type="ECO:0000313" key="6">
    <source>
        <dbReference type="EMBL" id="ERN41154.1"/>
    </source>
</evidence>
<dbReference type="EMBL" id="ASSJ01000054">
    <property type="protein sequence ID" value="ERN41154.1"/>
    <property type="molecule type" value="Genomic_DNA"/>
</dbReference>
<proteinExistence type="inferred from homology"/>
<dbReference type="PANTHER" id="PTHR39344">
    <property type="entry name" value="UPF0182 PROTEIN SLL1060"/>
    <property type="match status" value="1"/>
</dbReference>
<feature type="transmembrane region" description="Helical" evidence="5">
    <location>
        <begin position="255"/>
        <end position="274"/>
    </location>
</feature>
<dbReference type="Pfam" id="PF03699">
    <property type="entry name" value="UPF0182"/>
    <property type="match status" value="1"/>
</dbReference>
<dbReference type="GO" id="GO:0005576">
    <property type="term" value="C:extracellular region"/>
    <property type="evidence" value="ECO:0007669"/>
    <property type="project" value="TreeGrafter"/>
</dbReference>
<evidence type="ECO:0000256" key="3">
    <source>
        <dbReference type="ARBA" id="ARBA00022989"/>
    </source>
</evidence>